<dbReference type="AlphaFoldDB" id="A0A813ZNA0"/>
<dbReference type="OrthoDB" id="10061678at2759"/>
<organism evidence="1 2">
    <name type="scientific">Brachionus calyciflorus</name>
    <dbReference type="NCBI Taxonomy" id="104777"/>
    <lineage>
        <taxon>Eukaryota</taxon>
        <taxon>Metazoa</taxon>
        <taxon>Spiralia</taxon>
        <taxon>Gnathifera</taxon>
        <taxon>Rotifera</taxon>
        <taxon>Eurotatoria</taxon>
        <taxon>Monogononta</taxon>
        <taxon>Pseudotrocha</taxon>
        <taxon>Ploima</taxon>
        <taxon>Brachionidae</taxon>
        <taxon>Brachionus</taxon>
    </lineage>
</organism>
<protein>
    <submittedName>
        <fullName evidence="1">Uncharacterized protein</fullName>
    </submittedName>
</protein>
<name>A0A813ZNA0_9BILA</name>
<sequence>MKVLSVEATIDIYMKRDILIPRGARSCSVHLTENFYVKDDQVDQIPIVSDSIELKNEKVKEILDGFKTRENQKSSLFN</sequence>
<evidence type="ECO:0000313" key="1">
    <source>
        <dbReference type="EMBL" id="CAF0901115.1"/>
    </source>
</evidence>
<comment type="caution">
    <text evidence="1">The sequence shown here is derived from an EMBL/GenBank/DDBJ whole genome shotgun (WGS) entry which is preliminary data.</text>
</comment>
<reference evidence="1" key="1">
    <citation type="submission" date="2021-02" db="EMBL/GenBank/DDBJ databases">
        <authorList>
            <person name="Nowell W R."/>
        </authorList>
    </citation>
    <scope>NUCLEOTIDE SEQUENCE</scope>
    <source>
        <strain evidence="1">Ploen Becks lab</strain>
    </source>
</reference>
<accession>A0A813ZNA0</accession>
<dbReference type="EMBL" id="CAJNOC010001929">
    <property type="protein sequence ID" value="CAF0901115.1"/>
    <property type="molecule type" value="Genomic_DNA"/>
</dbReference>
<keyword evidence="2" id="KW-1185">Reference proteome</keyword>
<evidence type="ECO:0000313" key="2">
    <source>
        <dbReference type="Proteomes" id="UP000663879"/>
    </source>
</evidence>
<dbReference type="Proteomes" id="UP000663879">
    <property type="component" value="Unassembled WGS sequence"/>
</dbReference>
<proteinExistence type="predicted"/>
<gene>
    <name evidence="1" type="ORF">OXX778_LOCUS11404</name>
</gene>